<dbReference type="NCBIfam" id="NF002494">
    <property type="entry name" value="PRK01821.1"/>
    <property type="match status" value="1"/>
</dbReference>
<evidence type="ECO:0000256" key="2">
    <source>
        <dbReference type="ARBA" id="ARBA00022475"/>
    </source>
</evidence>
<evidence type="ECO:0000313" key="6">
    <source>
        <dbReference type="EMBL" id="QDJ15570.1"/>
    </source>
</evidence>
<dbReference type="Pfam" id="PF03788">
    <property type="entry name" value="LrgA"/>
    <property type="match status" value="1"/>
</dbReference>
<keyword evidence="4" id="KW-1133">Transmembrane helix</keyword>
<comment type="subcellular location">
    <subcellularLocation>
        <location evidence="1">Cell membrane</location>
        <topology evidence="1">Multi-pass membrane protein</topology>
    </subcellularLocation>
</comment>
<keyword evidence="3" id="KW-0812">Transmembrane</keyword>
<dbReference type="AlphaFoldDB" id="A0A8E3MI03"/>
<keyword evidence="2" id="KW-1003">Cell membrane</keyword>
<sequence length="150" mass="17292">MLRKIIELSRAILIIGGMLYLGDWIRYFLPIGVPASIWGLLLLFIALTLRLIQPQWIAPAALPLMKYMSVLFIPVSVGIINYFDLLVEQAKSLLLPNILSTCITVVITGILAEYLFSRRQFSRLRQKVLKRTKKEKYKQKKQLKNFGEKV</sequence>
<evidence type="ECO:0000256" key="5">
    <source>
        <dbReference type="ARBA" id="ARBA00023136"/>
    </source>
</evidence>
<protein>
    <submittedName>
        <fullName evidence="6">Uncharacterized protein</fullName>
    </submittedName>
</protein>
<dbReference type="RefSeq" id="WP_261920960.1">
    <property type="nucleotide sequence ID" value="NZ_CP022010.1"/>
</dbReference>
<evidence type="ECO:0000256" key="4">
    <source>
        <dbReference type="ARBA" id="ARBA00022989"/>
    </source>
</evidence>
<evidence type="ECO:0000256" key="3">
    <source>
        <dbReference type="ARBA" id="ARBA00022692"/>
    </source>
</evidence>
<dbReference type="InterPro" id="IPR005538">
    <property type="entry name" value="LrgA/CidA"/>
</dbReference>
<dbReference type="PANTHER" id="PTHR33931:SF5">
    <property type="entry name" value="UPF0299 MEMBRANE PROTEIN YOHJ"/>
    <property type="match status" value="1"/>
</dbReference>
<name>A0A8E3MI03_9PAST</name>
<dbReference type="PANTHER" id="PTHR33931">
    <property type="entry name" value="HOLIN-LIKE PROTEIN CIDA-RELATED"/>
    <property type="match status" value="1"/>
</dbReference>
<dbReference type="GO" id="GO:0005886">
    <property type="term" value="C:plasma membrane"/>
    <property type="evidence" value="ECO:0007669"/>
    <property type="project" value="UniProtKB-SubCell"/>
</dbReference>
<evidence type="ECO:0000256" key="1">
    <source>
        <dbReference type="ARBA" id="ARBA00004651"/>
    </source>
</evidence>
<accession>A0A8E3MI03</accession>
<keyword evidence="7" id="KW-1185">Reference proteome</keyword>
<reference evidence="6" key="1">
    <citation type="submission" date="2017-06" db="EMBL/GenBank/DDBJ databases">
        <title>Genome sequencing of pathogenic and non-pathogenic strains within Bisgaard taxon 40.</title>
        <authorList>
            <person name="Ladner J.T."/>
            <person name="Lovett S.P."/>
            <person name="Koroleva G."/>
            <person name="Lorch J.M."/>
        </authorList>
    </citation>
    <scope>NUCLEOTIDE SEQUENCE</scope>
    <source>
        <strain evidence="6">27576-1-I1</strain>
    </source>
</reference>
<dbReference type="EMBL" id="CP022011">
    <property type="protein sequence ID" value="QDJ15570.1"/>
    <property type="molecule type" value="Genomic_DNA"/>
</dbReference>
<dbReference type="Proteomes" id="UP000955338">
    <property type="component" value="Chromosome"/>
</dbReference>
<organism evidence="6 7">
    <name type="scientific">Mergibacter septicus</name>
    <dbReference type="NCBI Taxonomy" id="221402"/>
    <lineage>
        <taxon>Bacteria</taxon>
        <taxon>Pseudomonadati</taxon>
        <taxon>Pseudomonadota</taxon>
        <taxon>Gammaproteobacteria</taxon>
        <taxon>Pasteurellales</taxon>
        <taxon>Pasteurellaceae</taxon>
        <taxon>Mergibacter</taxon>
    </lineage>
</organism>
<gene>
    <name evidence="6" type="ORF">CEP48_07175</name>
</gene>
<keyword evidence="5" id="KW-0472">Membrane</keyword>
<proteinExistence type="predicted"/>
<evidence type="ECO:0000313" key="7">
    <source>
        <dbReference type="Proteomes" id="UP000955338"/>
    </source>
</evidence>